<dbReference type="OrthoDB" id="467737at2"/>
<evidence type="ECO:0000256" key="10">
    <source>
        <dbReference type="ARBA" id="ARBA00023136"/>
    </source>
</evidence>
<evidence type="ECO:0000313" key="12">
    <source>
        <dbReference type="EMBL" id="BAY16268.1"/>
    </source>
</evidence>
<dbReference type="InterPro" id="IPR036357">
    <property type="entry name" value="PSI_PsaI_sf"/>
</dbReference>
<comment type="function">
    <text evidence="1 11">May help in the organization of the PsaL subunit.</text>
</comment>
<dbReference type="GO" id="GO:0009522">
    <property type="term" value="C:photosystem I"/>
    <property type="evidence" value="ECO:0007669"/>
    <property type="project" value="UniProtKB-KW"/>
</dbReference>
<keyword evidence="7 11" id="KW-0603">Photosystem I</keyword>
<dbReference type="HAMAP" id="MF_00431">
    <property type="entry name" value="PSI_PsaI"/>
    <property type="match status" value="1"/>
</dbReference>
<keyword evidence="5 11" id="KW-0602">Photosynthesis</keyword>
<evidence type="ECO:0000256" key="11">
    <source>
        <dbReference type="HAMAP-Rule" id="MF_00431"/>
    </source>
</evidence>
<name>A0A1Z4GG02_9CYAN</name>
<dbReference type="InterPro" id="IPR001302">
    <property type="entry name" value="PSI_PsaI"/>
</dbReference>
<keyword evidence="6 11" id="KW-0812">Transmembrane</keyword>
<organism evidence="12 13">
    <name type="scientific">Anabaenopsis circularis NIES-21</name>
    <dbReference type="NCBI Taxonomy" id="1085406"/>
    <lineage>
        <taxon>Bacteria</taxon>
        <taxon>Bacillati</taxon>
        <taxon>Cyanobacteriota</taxon>
        <taxon>Cyanophyceae</taxon>
        <taxon>Nostocales</taxon>
        <taxon>Nodulariaceae</taxon>
        <taxon>Anabaenopsis</taxon>
    </lineage>
</organism>
<keyword evidence="8 11" id="KW-1133">Transmembrane helix</keyword>
<evidence type="ECO:0000313" key="13">
    <source>
        <dbReference type="Proteomes" id="UP000218287"/>
    </source>
</evidence>
<evidence type="ECO:0000256" key="3">
    <source>
        <dbReference type="ARBA" id="ARBA00005252"/>
    </source>
</evidence>
<evidence type="ECO:0000256" key="8">
    <source>
        <dbReference type="ARBA" id="ARBA00022989"/>
    </source>
</evidence>
<evidence type="ECO:0000256" key="5">
    <source>
        <dbReference type="ARBA" id="ARBA00022531"/>
    </source>
</evidence>
<evidence type="ECO:0000256" key="2">
    <source>
        <dbReference type="ARBA" id="ARBA00004376"/>
    </source>
</evidence>
<dbReference type="GO" id="GO:0031676">
    <property type="term" value="C:plasma membrane-derived thylakoid membrane"/>
    <property type="evidence" value="ECO:0007669"/>
    <property type="project" value="UniProtKB-SubCell"/>
</dbReference>
<gene>
    <name evidence="11 12" type="primary">psaI</name>
    <name evidence="12" type="ORF">NIES21_20930</name>
</gene>
<dbReference type="AlphaFoldDB" id="A0A1Z4GG02"/>
<dbReference type="SUPFAM" id="SSF81540">
    <property type="entry name" value="Subunit VIII of photosystem I reaction centre, PsaI"/>
    <property type="match status" value="1"/>
</dbReference>
<sequence length="47" mass="5283">MSTEFLPHILAYSASYLSPILVPIIGWVLPIATFSFLLVYIERDDVA</sequence>
<evidence type="ECO:0000256" key="1">
    <source>
        <dbReference type="ARBA" id="ARBA00003541"/>
    </source>
</evidence>
<reference evidence="12 13" key="1">
    <citation type="submission" date="2017-06" db="EMBL/GenBank/DDBJ databases">
        <title>Genome sequencing of cyanobaciteial culture collection at National Institute for Environmental Studies (NIES).</title>
        <authorList>
            <person name="Hirose Y."/>
            <person name="Shimura Y."/>
            <person name="Fujisawa T."/>
            <person name="Nakamura Y."/>
            <person name="Kawachi M."/>
        </authorList>
    </citation>
    <scope>NUCLEOTIDE SEQUENCE [LARGE SCALE GENOMIC DNA]</scope>
    <source>
        <strain evidence="12 13">NIES-21</strain>
    </source>
</reference>
<evidence type="ECO:0000256" key="4">
    <source>
        <dbReference type="ARBA" id="ARBA00019929"/>
    </source>
</evidence>
<keyword evidence="13" id="KW-1185">Reference proteome</keyword>
<protein>
    <recommendedName>
        <fullName evidence="4 11">Photosystem I reaction center subunit VIII</fullName>
    </recommendedName>
</protein>
<comment type="similarity">
    <text evidence="3 11">Belongs to the PsaI family.</text>
</comment>
<comment type="subcellular location">
    <subcellularLocation>
        <location evidence="2 11">Cellular thylakoid membrane</location>
        <topology evidence="2 11">Single-pass membrane protein</topology>
    </subcellularLocation>
</comment>
<evidence type="ECO:0000256" key="7">
    <source>
        <dbReference type="ARBA" id="ARBA00022836"/>
    </source>
</evidence>
<dbReference type="EMBL" id="AP018174">
    <property type="protein sequence ID" value="BAY16268.1"/>
    <property type="molecule type" value="Genomic_DNA"/>
</dbReference>
<feature type="transmembrane region" description="Helical" evidence="11">
    <location>
        <begin position="20"/>
        <end position="41"/>
    </location>
</feature>
<dbReference type="Pfam" id="PF00796">
    <property type="entry name" value="PSI_8"/>
    <property type="match status" value="1"/>
</dbReference>
<proteinExistence type="inferred from homology"/>
<dbReference type="GO" id="GO:0015979">
    <property type="term" value="P:photosynthesis"/>
    <property type="evidence" value="ECO:0007669"/>
    <property type="project" value="UniProtKB-UniRule"/>
</dbReference>
<accession>A0A1Z4GG02</accession>
<keyword evidence="10 11" id="KW-0472">Membrane</keyword>
<dbReference type="Proteomes" id="UP000218287">
    <property type="component" value="Chromosome"/>
</dbReference>
<evidence type="ECO:0000256" key="9">
    <source>
        <dbReference type="ARBA" id="ARBA00023078"/>
    </source>
</evidence>
<keyword evidence="9 11" id="KW-0793">Thylakoid</keyword>
<evidence type="ECO:0000256" key="6">
    <source>
        <dbReference type="ARBA" id="ARBA00022692"/>
    </source>
</evidence>